<organism evidence="1 2">
    <name type="scientific">Nostoc commune NIES-4072</name>
    <dbReference type="NCBI Taxonomy" id="2005467"/>
    <lineage>
        <taxon>Bacteria</taxon>
        <taxon>Bacillati</taxon>
        <taxon>Cyanobacteriota</taxon>
        <taxon>Cyanophyceae</taxon>
        <taxon>Nostocales</taxon>
        <taxon>Nostocaceae</taxon>
        <taxon>Nostoc</taxon>
    </lineage>
</organism>
<accession>A0A2R5FDJ2</accession>
<proteinExistence type="predicted"/>
<sequence>MVEMVEMVEVVEMVEMLRDRKFIAISKPVKFTRREIKIININRRLTSPLKK</sequence>
<keyword evidence="2" id="KW-1185">Reference proteome</keyword>
<dbReference type="EMBL" id="BDUD01000001">
    <property type="protein sequence ID" value="GBG16376.1"/>
    <property type="molecule type" value="Genomic_DNA"/>
</dbReference>
<comment type="caution">
    <text evidence="1">The sequence shown here is derived from an EMBL/GenBank/DDBJ whole genome shotgun (WGS) entry which is preliminary data.</text>
</comment>
<dbReference type="Proteomes" id="UP000245124">
    <property type="component" value="Unassembled WGS sequence"/>
</dbReference>
<dbReference type="AlphaFoldDB" id="A0A2R5FDJ2"/>
<evidence type="ECO:0000313" key="1">
    <source>
        <dbReference type="EMBL" id="GBG16376.1"/>
    </source>
</evidence>
<gene>
    <name evidence="1" type="ORF">NIES4072_00220</name>
</gene>
<evidence type="ECO:0000313" key="2">
    <source>
        <dbReference type="Proteomes" id="UP000245124"/>
    </source>
</evidence>
<name>A0A2R5FDJ2_NOSCO</name>
<protein>
    <submittedName>
        <fullName evidence="1">Uncharacterized protein</fullName>
    </submittedName>
</protein>
<reference evidence="1 2" key="1">
    <citation type="submission" date="2017-06" db="EMBL/GenBank/DDBJ databases">
        <title>Genome sequencing of cyanobaciteial culture collection at National Institute for Environmental Studies (NIES).</title>
        <authorList>
            <person name="Hirose Y."/>
            <person name="Shimura Y."/>
            <person name="Fujisawa T."/>
            <person name="Nakamura Y."/>
            <person name="Kawachi M."/>
        </authorList>
    </citation>
    <scope>NUCLEOTIDE SEQUENCE [LARGE SCALE GENOMIC DNA]</scope>
    <source>
        <strain evidence="1 2">NIES-4072</strain>
    </source>
</reference>